<keyword evidence="3" id="KW-1185">Reference proteome</keyword>
<dbReference type="HOGENOM" id="CLU_3027852_0_0_6"/>
<keyword evidence="2" id="KW-0670">Pyruvate</keyword>
<keyword evidence="2" id="KW-0418">Kinase</keyword>
<accession>R4YPX1</accession>
<protein>
    <submittedName>
        <fullName evidence="2">Phosphoenolpyruvate-protein kinase</fullName>
    </submittedName>
</protein>
<keyword evidence="1" id="KW-0812">Transmembrane</keyword>
<name>R4YPX1_OLEAN</name>
<keyword evidence="1" id="KW-1133">Transmembrane helix</keyword>
<evidence type="ECO:0000313" key="2">
    <source>
        <dbReference type="EMBL" id="CCK77132.1"/>
    </source>
</evidence>
<sequence>MLAITSEREVIKRSLKTSLIVRSILAIINHGDALLALNTLLDRVIKMALTYVCLI</sequence>
<reference evidence="2 3" key="1">
    <citation type="journal article" date="2013" name="Nat. Commun.">
        <title>Genome sequence and functional genomic analysis of the oil-degrading bacterium Oleispira antarctica.</title>
        <authorList>
            <person name="Kube M."/>
            <person name="Chernikova T.N."/>
            <person name="Al-Ramahi Y."/>
            <person name="Beloqui A."/>
            <person name="Lopez-Cortez N."/>
            <person name="Guazzaroni M.E."/>
            <person name="Heipieper H.J."/>
            <person name="Klages S."/>
            <person name="Kotsyurbenko O.R."/>
            <person name="Langer I."/>
            <person name="Nechitaylo T.Y."/>
            <person name="Lunsdorf H."/>
            <person name="Fernandez M."/>
            <person name="Juarez S."/>
            <person name="Ciordia S."/>
            <person name="Singer A."/>
            <person name="Kagan O."/>
            <person name="Egorova O."/>
            <person name="Petit P.A."/>
            <person name="Stogios P."/>
            <person name="Kim Y."/>
            <person name="Tchigvintsev A."/>
            <person name="Flick R."/>
            <person name="Denaro R."/>
            <person name="Genovese M."/>
            <person name="Albar J.P."/>
            <person name="Reva O.N."/>
            <person name="Martinez-Gomariz M."/>
            <person name="Tran H."/>
            <person name="Ferrer M."/>
            <person name="Savchenko A."/>
            <person name="Yakunin A.F."/>
            <person name="Yakimov M.M."/>
            <person name="Golyshina O.V."/>
            <person name="Reinhardt R."/>
            <person name="Golyshin P.N."/>
        </authorList>
    </citation>
    <scope>NUCLEOTIDE SEQUENCE [LARGE SCALE GENOMIC DNA]</scope>
</reference>
<dbReference type="GO" id="GO:0016301">
    <property type="term" value="F:kinase activity"/>
    <property type="evidence" value="ECO:0007669"/>
    <property type="project" value="UniProtKB-KW"/>
</dbReference>
<evidence type="ECO:0000313" key="3">
    <source>
        <dbReference type="Proteomes" id="UP000032749"/>
    </source>
</evidence>
<dbReference type="NCBIfam" id="NF038050">
    <property type="entry name" value="NrtS"/>
    <property type="match status" value="1"/>
</dbReference>
<evidence type="ECO:0000256" key="1">
    <source>
        <dbReference type="SAM" id="Phobius"/>
    </source>
</evidence>
<dbReference type="AlphaFoldDB" id="R4YPX1"/>
<keyword evidence="1" id="KW-0472">Membrane</keyword>
<dbReference type="InterPro" id="IPR047700">
    <property type="entry name" value="NrtS-like"/>
</dbReference>
<dbReference type="STRING" id="698738.OLEAN_C29560"/>
<keyword evidence="2" id="KW-0808">Transferase</keyword>
<dbReference type="KEGG" id="oai:OLEAN_C29560"/>
<dbReference type="Proteomes" id="UP000032749">
    <property type="component" value="Chromosome"/>
</dbReference>
<proteinExistence type="predicted"/>
<gene>
    <name evidence="2" type="ORF">OLEAN_C29560</name>
</gene>
<dbReference type="EMBL" id="FO203512">
    <property type="protein sequence ID" value="CCK77132.1"/>
    <property type="molecule type" value="Genomic_DNA"/>
</dbReference>
<feature type="transmembrane region" description="Helical" evidence="1">
    <location>
        <begin position="20"/>
        <end position="41"/>
    </location>
</feature>
<organism evidence="2 3">
    <name type="scientific">Oleispira antarctica RB-8</name>
    <dbReference type="NCBI Taxonomy" id="698738"/>
    <lineage>
        <taxon>Bacteria</taxon>
        <taxon>Pseudomonadati</taxon>
        <taxon>Pseudomonadota</taxon>
        <taxon>Gammaproteobacteria</taxon>
        <taxon>Oceanospirillales</taxon>
        <taxon>Oceanospirillaceae</taxon>
        <taxon>Oleispira</taxon>
    </lineage>
</organism>